<dbReference type="PROSITE" id="PS50089">
    <property type="entry name" value="ZF_RING_2"/>
    <property type="match status" value="1"/>
</dbReference>
<dbReference type="AlphaFoldDB" id="A0A7R9PYK0"/>
<evidence type="ECO:0000256" key="2">
    <source>
        <dbReference type="ARBA" id="ARBA00022692"/>
    </source>
</evidence>
<evidence type="ECO:0000256" key="3">
    <source>
        <dbReference type="ARBA" id="ARBA00022771"/>
    </source>
</evidence>
<dbReference type="GO" id="GO:0016020">
    <property type="term" value="C:membrane"/>
    <property type="evidence" value="ECO:0007669"/>
    <property type="project" value="UniProtKB-SubCell"/>
</dbReference>
<comment type="subcellular location">
    <subcellularLocation>
        <location evidence="1">Membrane</location>
        <topology evidence="1">Multi-pass membrane protein</topology>
    </subcellularLocation>
</comment>
<keyword evidence="2 11" id="KW-0812">Transmembrane</keyword>
<evidence type="ECO:0000256" key="5">
    <source>
        <dbReference type="ARBA" id="ARBA00022989"/>
    </source>
</evidence>
<keyword evidence="3 9" id="KW-0479">Metal-binding</keyword>
<dbReference type="GO" id="GO:0008270">
    <property type="term" value="F:zinc ion binding"/>
    <property type="evidence" value="ECO:0007669"/>
    <property type="project" value="UniProtKB-KW"/>
</dbReference>
<evidence type="ECO:0000256" key="7">
    <source>
        <dbReference type="ARBA" id="ARBA00023180"/>
    </source>
</evidence>
<feature type="transmembrane region" description="Helical" evidence="11">
    <location>
        <begin position="475"/>
        <end position="499"/>
    </location>
</feature>
<reference evidence="13" key="1">
    <citation type="submission" date="2020-11" db="EMBL/GenBank/DDBJ databases">
        <authorList>
            <person name="Tran Van P."/>
        </authorList>
    </citation>
    <scope>NUCLEOTIDE SEQUENCE</scope>
</reference>
<sequence length="799" mass="88885">MVTTDNSGETYKPVTGLVYLFNLIVGTGALTMPAAFANAGWAGSTVVVVVLCLVSYITTTFVIETMSLANALIKYNQQKAVKRRAPTDRHCEGQSSSHYEASAALPPDKSYSHFASSYETLPLLDSEDTGDDQRFDRSSIGSGNDDMVVAYKPKEQELRERVVNGDPSDEDMDEEDNYFAITRKVELGAMADMFFGAIGVKLFYVTIAIYLYGDLAIYAAAISKSLRDVTCSYEPKNCTASLSLSDQCWTGMESISRQNAYRIYLAVTLLCIGPFAFFNVQKTKYLQMLTTLLRWIALSSGKARARPSSLSISGVPNLFGVCVYSFMCHHSLPSLVTPINDKRRIFSLILTDYLLILGFYCLLSFTGIFAFSHLEDIYTLNFQIEKCVQPSADNPIKPVPFLDYFLPLFPVFTLSTSFPIIAITLQNNLKTLFQACGRRSASGQPTSFIHRRLLYPLVAIIPPLIIAFATEDLEILVGVVGSYAGAAIQYIFPALLVYYSRKKFVATASAGFGAGMTRIIMGRKYGHRGHGCPAFFCGHSDPRFGPFEGCGSSTEGGLVSDDPRHGCHGMSAGGPEGPFGHHFGHHRGGHGFHGMRGFGHEGHHFGHHRRGHGLHGGHHRLHGGHWGYGFGNPWQLADTSSSSSSSSDSDSDEKKAKKFEKKQNKCYKKEAKKQQKQWKKCHQMRQWMSAPEGNITHCTLCWHQIKPLADTEVLECGHIYHRLCLEELFRIAITGDDNKTVHCVQCKQQIDEQLLDEFQKRIAGNETIADDKKYKKIGEDFDNKYKKIGEDFEKLKVIN</sequence>
<keyword evidence="4" id="KW-0862">Zinc</keyword>
<feature type="domain" description="RING-type" evidence="12">
    <location>
        <begin position="698"/>
        <end position="747"/>
    </location>
</feature>
<evidence type="ECO:0000256" key="1">
    <source>
        <dbReference type="ARBA" id="ARBA00004141"/>
    </source>
</evidence>
<evidence type="ECO:0000313" key="13">
    <source>
        <dbReference type="EMBL" id="CAD7625549.1"/>
    </source>
</evidence>
<evidence type="ECO:0000256" key="11">
    <source>
        <dbReference type="SAM" id="Phobius"/>
    </source>
</evidence>
<protein>
    <recommendedName>
        <fullName evidence="12">RING-type domain-containing protein</fullName>
    </recommendedName>
</protein>
<dbReference type="OrthoDB" id="294541at2759"/>
<organism evidence="13">
    <name type="scientific">Medioppia subpectinata</name>
    <dbReference type="NCBI Taxonomy" id="1979941"/>
    <lineage>
        <taxon>Eukaryota</taxon>
        <taxon>Metazoa</taxon>
        <taxon>Ecdysozoa</taxon>
        <taxon>Arthropoda</taxon>
        <taxon>Chelicerata</taxon>
        <taxon>Arachnida</taxon>
        <taxon>Acari</taxon>
        <taxon>Acariformes</taxon>
        <taxon>Sarcoptiformes</taxon>
        <taxon>Oribatida</taxon>
        <taxon>Brachypylina</taxon>
        <taxon>Oppioidea</taxon>
        <taxon>Oppiidae</taxon>
        <taxon>Medioppia</taxon>
    </lineage>
</organism>
<dbReference type="Proteomes" id="UP000759131">
    <property type="component" value="Unassembled WGS sequence"/>
</dbReference>
<accession>A0A7R9PYK0</accession>
<keyword evidence="7" id="KW-0325">Glycoprotein</keyword>
<keyword evidence="6 11" id="KW-0472">Membrane</keyword>
<feature type="transmembrane region" description="Helical" evidence="11">
    <location>
        <begin position="261"/>
        <end position="280"/>
    </location>
</feature>
<dbReference type="InterPro" id="IPR013083">
    <property type="entry name" value="Znf_RING/FYVE/PHD"/>
</dbReference>
<evidence type="ECO:0000256" key="9">
    <source>
        <dbReference type="PROSITE-ProRule" id="PRU00175"/>
    </source>
</evidence>
<evidence type="ECO:0000259" key="12">
    <source>
        <dbReference type="PROSITE" id="PS50089"/>
    </source>
</evidence>
<evidence type="ECO:0000256" key="6">
    <source>
        <dbReference type="ARBA" id="ARBA00023136"/>
    </source>
</evidence>
<feature type="transmembrane region" description="Helical" evidence="11">
    <location>
        <begin position="193"/>
        <end position="213"/>
    </location>
</feature>
<feature type="region of interest" description="Disordered" evidence="10">
    <location>
        <begin position="639"/>
        <end position="668"/>
    </location>
</feature>
<dbReference type="SUPFAM" id="SSF57850">
    <property type="entry name" value="RING/U-box"/>
    <property type="match status" value="1"/>
</dbReference>
<dbReference type="EMBL" id="OC857721">
    <property type="protein sequence ID" value="CAD7625549.1"/>
    <property type="molecule type" value="Genomic_DNA"/>
</dbReference>
<feature type="region of interest" description="Disordered" evidence="10">
    <location>
        <begin position="123"/>
        <end position="146"/>
    </location>
</feature>
<feature type="transmembrane region" description="Helical" evidence="11">
    <location>
        <begin position="353"/>
        <end position="372"/>
    </location>
</feature>
<evidence type="ECO:0000313" key="14">
    <source>
        <dbReference type="Proteomes" id="UP000759131"/>
    </source>
</evidence>
<name>A0A7R9PYK0_9ACAR</name>
<feature type="transmembrane region" description="Helical" evidence="11">
    <location>
        <begin position="47"/>
        <end position="73"/>
    </location>
</feature>
<keyword evidence="3 9" id="KW-0863">Zinc-finger</keyword>
<feature type="transmembrane region" description="Helical" evidence="11">
    <location>
        <begin position="404"/>
        <end position="425"/>
    </location>
</feature>
<dbReference type="InterPro" id="IPR013057">
    <property type="entry name" value="AA_transpt_TM"/>
</dbReference>
<proteinExistence type="inferred from homology"/>
<comment type="similarity">
    <text evidence="8">Belongs to the TMEM104 family.</text>
</comment>
<evidence type="ECO:0000256" key="8">
    <source>
        <dbReference type="ARBA" id="ARBA00038166"/>
    </source>
</evidence>
<dbReference type="InterPro" id="IPR001841">
    <property type="entry name" value="Znf_RING"/>
</dbReference>
<evidence type="ECO:0000256" key="4">
    <source>
        <dbReference type="ARBA" id="ARBA00022833"/>
    </source>
</evidence>
<feature type="transmembrane region" description="Helical" evidence="11">
    <location>
        <begin position="17"/>
        <end position="41"/>
    </location>
</feature>
<dbReference type="PANTHER" id="PTHR16189">
    <property type="entry name" value="TRANSMEMBRANE PROTEIN 104-RELATED"/>
    <property type="match status" value="1"/>
</dbReference>
<dbReference type="EMBL" id="CAJPIZ010003146">
    <property type="protein sequence ID" value="CAG2105979.1"/>
    <property type="molecule type" value="Genomic_DNA"/>
</dbReference>
<evidence type="ECO:0000256" key="10">
    <source>
        <dbReference type="SAM" id="MobiDB-lite"/>
    </source>
</evidence>
<keyword evidence="14" id="KW-1185">Reference proteome</keyword>
<gene>
    <name evidence="13" type="ORF">OSB1V03_LOCUS5983</name>
</gene>
<dbReference type="Pfam" id="PF01490">
    <property type="entry name" value="Aa_trans"/>
    <property type="match status" value="2"/>
</dbReference>
<keyword evidence="5 11" id="KW-1133">Transmembrane helix</keyword>
<dbReference type="Gene3D" id="3.30.40.10">
    <property type="entry name" value="Zinc/RING finger domain, C3HC4 (zinc finger)"/>
    <property type="match status" value="1"/>
</dbReference>
<feature type="transmembrane region" description="Helical" evidence="11">
    <location>
        <begin position="453"/>
        <end position="469"/>
    </location>
</feature>
<feature type="region of interest" description="Disordered" evidence="10">
    <location>
        <begin position="83"/>
        <end position="103"/>
    </location>
</feature>
<dbReference type="PANTHER" id="PTHR16189:SF0">
    <property type="entry name" value="TRANSMEMBRANE PROTEIN 104"/>
    <property type="match status" value="1"/>
</dbReference>